<protein>
    <submittedName>
        <fullName evidence="1">mRNA-degrading endonuclease YafQ of YafQ-DinJ toxin-antitoxin module</fullName>
    </submittedName>
</protein>
<proteinExistence type="predicted"/>
<keyword evidence="2" id="KW-1185">Reference proteome</keyword>
<keyword evidence="1" id="KW-0540">Nuclease</keyword>
<dbReference type="EMBL" id="PGTX01000002">
    <property type="protein sequence ID" value="PJI80244.1"/>
    <property type="molecule type" value="Genomic_DNA"/>
</dbReference>
<dbReference type="AlphaFoldDB" id="A0A2M8VRZ9"/>
<dbReference type="Gene3D" id="3.30.2310.20">
    <property type="entry name" value="RelE-like"/>
    <property type="match status" value="1"/>
</dbReference>
<keyword evidence="1" id="KW-0255">Endonuclease</keyword>
<accession>A0A2M8VRZ9</accession>
<keyword evidence="1" id="KW-0378">Hydrolase</keyword>
<dbReference type="Proteomes" id="UP000229366">
    <property type="component" value="Unassembled WGS sequence"/>
</dbReference>
<dbReference type="InterPro" id="IPR035093">
    <property type="entry name" value="RelE/ParE_toxin_dom_sf"/>
</dbReference>
<dbReference type="SUPFAM" id="SSF143011">
    <property type="entry name" value="RelE-like"/>
    <property type="match status" value="1"/>
</dbReference>
<comment type="caution">
    <text evidence="1">The sequence shown here is derived from an EMBL/GenBank/DDBJ whole genome shotgun (WGS) entry which is preliminary data.</text>
</comment>
<dbReference type="OrthoDB" id="9798691at2"/>
<organism evidence="1 2">
    <name type="scientific">Polynucleobacter brandtiae</name>
    <dbReference type="NCBI Taxonomy" id="1938816"/>
    <lineage>
        <taxon>Bacteria</taxon>
        <taxon>Pseudomonadati</taxon>
        <taxon>Pseudomonadota</taxon>
        <taxon>Betaproteobacteria</taxon>
        <taxon>Burkholderiales</taxon>
        <taxon>Burkholderiaceae</taxon>
        <taxon>Polynucleobacter</taxon>
    </lineage>
</organism>
<dbReference type="GO" id="GO:0004519">
    <property type="term" value="F:endonuclease activity"/>
    <property type="evidence" value="ECO:0007669"/>
    <property type="project" value="UniProtKB-KW"/>
</dbReference>
<reference evidence="1 2" key="1">
    <citation type="submission" date="2017-11" db="EMBL/GenBank/DDBJ databases">
        <title>Genomic Encyclopedia of Type Strains, Phase III (KMG-III): the genomes of soil and plant-associated and newly described type strains.</title>
        <authorList>
            <person name="Whitman W."/>
        </authorList>
    </citation>
    <scope>NUCLEOTIDE SEQUENCE [LARGE SCALE GENOMIC DNA]</scope>
    <source>
        <strain evidence="1 2">UB-Domo-W1</strain>
    </source>
</reference>
<gene>
    <name evidence="1" type="ORF">B0G85_1241</name>
</gene>
<evidence type="ECO:0000313" key="2">
    <source>
        <dbReference type="Proteomes" id="UP000229366"/>
    </source>
</evidence>
<evidence type="ECO:0000313" key="1">
    <source>
        <dbReference type="EMBL" id="PJI80244.1"/>
    </source>
</evidence>
<name>A0A2M8VRZ9_9BURK</name>
<dbReference type="RefSeq" id="WP_100379543.1">
    <property type="nucleotide sequence ID" value="NZ_CBCSBW010000002.1"/>
</dbReference>
<sequence>MTWQLIFTEQYNKRAAKFLKRHPDVESQYAKTLALLELNPNHPSLRLHGLTGRLDGLQSISINLKYRVTIEMIITENEIVLINVGDHDTVY</sequence>